<accession>A0A812U738</accession>
<organism evidence="2 3">
    <name type="scientific">Symbiodinium necroappetens</name>
    <dbReference type="NCBI Taxonomy" id="1628268"/>
    <lineage>
        <taxon>Eukaryota</taxon>
        <taxon>Sar</taxon>
        <taxon>Alveolata</taxon>
        <taxon>Dinophyceae</taxon>
        <taxon>Suessiales</taxon>
        <taxon>Symbiodiniaceae</taxon>
        <taxon>Symbiodinium</taxon>
    </lineage>
</organism>
<feature type="compositionally biased region" description="Low complexity" evidence="1">
    <location>
        <begin position="41"/>
        <end position="50"/>
    </location>
</feature>
<gene>
    <name evidence="2" type="ORF">SNEC2469_LOCUS16331</name>
</gene>
<reference evidence="2" key="1">
    <citation type="submission" date="2021-02" db="EMBL/GenBank/DDBJ databases">
        <authorList>
            <person name="Dougan E. K."/>
            <person name="Rhodes N."/>
            <person name="Thang M."/>
            <person name="Chan C."/>
        </authorList>
    </citation>
    <scope>NUCLEOTIDE SEQUENCE</scope>
</reference>
<dbReference type="Proteomes" id="UP000601435">
    <property type="component" value="Unassembled WGS sequence"/>
</dbReference>
<evidence type="ECO:0000313" key="3">
    <source>
        <dbReference type="Proteomes" id="UP000601435"/>
    </source>
</evidence>
<feature type="compositionally biased region" description="Basic and acidic residues" evidence="1">
    <location>
        <begin position="51"/>
        <end position="62"/>
    </location>
</feature>
<sequence length="145" mass="16781">MGWAADIADYGYEHGITDFMEAWHKYMDPGPDWDPDNPEWQARQRQQQRQEQAERDARDRSRSRERRRAQARSDKIAAVVRTCIAKGQTRKDLFAACEIVGVDDPLAVAESGEEIVQRIYDRLDDEARRQSTTSSELIKQKLAEV</sequence>
<evidence type="ECO:0000313" key="2">
    <source>
        <dbReference type="EMBL" id="CAE7564170.1"/>
    </source>
</evidence>
<protein>
    <submittedName>
        <fullName evidence="2">Uncharacterized protein</fullName>
    </submittedName>
</protein>
<keyword evidence="3" id="KW-1185">Reference proteome</keyword>
<comment type="caution">
    <text evidence="2">The sequence shown here is derived from an EMBL/GenBank/DDBJ whole genome shotgun (WGS) entry which is preliminary data.</text>
</comment>
<dbReference type="EMBL" id="CAJNJA010026752">
    <property type="protein sequence ID" value="CAE7564170.1"/>
    <property type="molecule type" value="Genomic_DNA"/>
</dbReference>
<feature type="region of interest" description="Disordered" evidence="1">
    <location>
        <begin position="25"/>
        <end position="73"/>
    </location>
</feature>
<name>A0A812U738_9DINO</name>
<proteinExistence type="predicted"/>
<dbReference type="AlphaFoldDB" id="A0A812U738"/>
<dbReference type="OrthoDB" id="10325196at2759"/>
<feature type="region of interest" description="Disordered" evidence="1">
    <location>
        <begin position="126"/>
        <end position="145"/>
    </location>
</feature>
<evidence type="ECO:0000256" key="1">
    <source>
        <dbReference type="SAM" id="MobiDB-lite"/>
    </source>
</evidence>